<feature type="chain" id="PRO_5041983590" evidence="2">
    <location>
        <begin position="26"/>
        <end position="407"/>
    </location>
</feature>
<accession>A0AAE0L722</accession>
<evidence type="ECO:0000313" key="4">
    <source>
        <dbReference type="Proteomes" id="UP001190700"/>
    </source>
</evidence>
<evidence type="ECO:0000256" key="1">
    <source>
        <dbReference type="SAM" id="MobiDB-lite"/>
    </source>
</evidence>
<feature type="signal peptide" evidence="2">
    <location>
        <begin position="1"/>
        <end position="25"/>
    </location>
</feature>
<dbReference type="InterPro" id="IPR013320">
    <property type="entry name" value="ConA-like_dom_sf"/>
</dbReference>
<dbReference type="Gene3D" id="2.60.120.200">
    <property type="match status" value="1"/>
</dbReference>
<evidence type="ECO:0000256" key="2">
    <source>
        <dbReference type="SAM" id="SignalP"/>
    </source>
</evidence>
<organism evidence="3 4">
    <name type="scientific">Cymbomonas tetramitiformis</name>
    <dbReference type="NCBI Taxonomy" id="36881"/>
    <lineage>
        <taxon>Eukaryota</taxon>
        <taxon>Viridiplantae</taxon>
        <taxon>Chlorophyta</taxon>
        <taxon>Pyramimonadophyceae</taxon>
        <taxon>Pyramimonadales</taxon>
        <taxon>Pyramimonadaceae</taxon>
        <taxon>Cymbomonas</taxon>
    </lineage>
</organism>
<evidence type="ECO:0000313" key="3">
    <source>
        <dbReference type="EMBL" id="KAK3274473.1"/>
    </source>
</evidence>
<protein>
    <submittedName>
        <fullName evidence="3">Uncharacterized protein</fullName>
    </submittedName>
</protein>
<proteinExistence type="predicted"/>
<dbReference type="EMBL" id="LGRX02007704">
    <property type="protein sequence ID" value="KAK3274473.1"/>
    <property type="molecule type" value="Genomic_DNA"/>
</dbReference>
<feature type="region of interest" description="Disordered" evidence="1">
    <location>
        <begin position="318"/>
        <end position="339"/>
    </location>
</feature>
<keyword evidence="4" id="KW-1185">Reference proteome</keyword>
<dbReference type="SUPFAM" id="SSF49899">
    <property type="entry name" value="Concanavalin A-like lectins/glucanases"/>
    <property type="match status" value="1"/>
</dbReference>
<sequence length="407" mass="43825">MRVLRAGKRLLTITFCIVELASLKAEVSHLLQQNGLSQSRSPQQLHRATDSARHRHILQTSECTGCYSDTSGPCKNDNNVCQAYSSGTTCPTATTACNSGLTGDAQTSPSTSHSHAGCPSREFSEDALELHLRADMLSVSADNSKLESWTDCSSNQYHATQAESTYQPVVRTDQLNGKPVVEFGASSENMLTLGSNYIFSTGTGLTFYTVIKPSGSNVDPRPVFQFGFVASRAYGFHAHVQDNGEYYLDLVSPAEFGGGSCRTETYPAPSSGWVIVSGEIVFGTPGTMRLKVNNAVVASKSNVPSNLEKLSSTEISAMSTHQSDGGPFTVGRQSKSTSPSGRYYKGMVAELLVYSTVHDDATSNQIFNDLQSRWLGITGSPTTISPTISPTCTAPSPPPEIPWCWQW</sequence>
<name>A0AAE0L722_9CHLO</name>
<dbReference type="AlphaFoldDB" id="A0AAE0L722"/>
<reference evidence="3 4" key="1">
    <citation type="journal article" date="2015" name="Genome Biol. Evol.">
        <title>Comparative Genomics of a Bacterivorous Green Alga Reveals Evolutionary Causalities and Consequences of Phago-Mixotrophic Mode of Nutrition.</title>
        <authorList>
            <person name="Burns J.A."/>
            <person name="Paasch A."/>
            <person name="Narechania A."/>
            <person name="Kim E."/>
        </authorList>
    </citation>
    <scope>NUCLEOTIDE SEQUENCE [LARGE SCALE GENOMIC DNA]</scope>
    <source>
        <strain evidence="3 4">PLY_AMNH</strain>
    </source>
</reference>
<dbReference type="Proteomes" id="UP001190700">
    <property type="component" value="Unassembled WGS sequence"/>
</dbReference>
<gene>
    <name evidence="3" type="ORF">CYMTET_17344</name>
</gene>
<keyword evidence="2" id="KW-0732">Signal</keyword>
<comment type="caution">
    <text evidence="3">The sequence shown here is derived from an EMBL/GenBank/DDBJ whole genome shotgun (WGS) entry which is preliminary data.</text>
</comment>